<protein>
    <submittedName>
        <fullName evidence="1">C_GCAxxG_C_C family protein</fullName>
    </submittedName>
</protein>
<organism evidence="1 2">
    <name type="scientific">Methanobrevibacter millerae</name>
    <dbReference type="NCBI Taxonomy" id="230361"/>
    <lineage>
        <taxon>Archaea</taxon>
        <taxon>Methanobacteriati</taxon>
        <taxon>Methanobacteriota</taxon>
        <taxon>Methanomada group</taxon>
        <taxon>Methanobacteria</taxon>
        <taxon>Methanobacteriales</taxon>
        <taxon>Methanobacteriaceae</taxon>
        <taxon>Methanobrevibacter</taxon>
    </lineage>
</organism>
<name>A0A8T3VM75_9EURY</name>
<dbReference type="Pfam" id="PF09719">
    <property type="entry name" value="C_GCAxxG_C_C"/>
    <property type="match status" value="1"/>
</dbReference>
<proteinExistence type="predicted"/>
<dbReference type="InterPro" id="IPR010181">
    <property type="entry name" value="CGCAxxGCC_motif"/>
</dbReference>
<gene>
    <name evidence="1" type="ORF">E7Z73_09010</name>
</gene>
<sequence>MSRIDEAVQLFEGNYLCSQAVFTVFSEEFGLSKEDAFKIGACFGSGMRQAEVCGACTGALMALGLKYGDNKEKCNEVSDRFFEEFKKENTSFICRDLLGCDISTPEGVKSALEKNLFKEFCPKMVASAVEITEKIMDE</sequence>
<dbReference type="AlphaFoldDB" id="A0A8T3VM75"/>
<accession>A0A8T3VM75</accession>
<dbReference type="NCBIfam" id="TIGR01909">
    <property type="entry name" value="C_GCAxxG_C_C"/>
    <property type="match status" value="1"/>
</dbReference>
<dbReference type="RefSeq" id="WP_303737505.1">
    <property type="nucleotide sequence ID" value="NZ_SUTE01000073.1"/>
</dbReference>
<reference evidence="1" key="1">
    <citation type="submission" date="2019-04" db="EMBL/GenBank/DDBJ databases">
        <title>Evolution of Biomass-Degrading Anaerobic Consortia Revealed by Metagenomics.</title>
        <authorList>
            <person name="Peng X."/>
        </authorList>
    </citation>
    <scope>NUCLEOTIDE SEQUENCE</scope>
    <source>
        <strain evidence="1">SIG12</strain>
    </source>
</reference>
<dbReference type="EMBL" id="SUTE01000073">
    <property type="protein sequence ID" value="MBE6505851.1"/>
    <property type="molecule type" value="Genomic_DNA"/>
</dbReference>
<evidence type="ECO:0000313" key="1">
    <source>
        <dbReference type="EMBL" id="MBE6505851.1"/>
    </source>
</evidence>
<dbReference type="Proteomes" id="UP000762703">
    <property type="component" value="Unassembled WGS sequence"/>
</dbReference>
<comment type="caution">
    <text evidence="1">The sequence shown here is derived from an EMBL/GenBank/DDBJ whole genome shotgun (WGS) entry which is preliminary data.</text>
</comment>
<evidence type="ECO:0000313" key="2">
    <source>
        <dbReference type="Proteomes" id="UP000762703"/>
    </source>
</evidence>